<protein>
    <submittedName>
        <fullName evidence="1">Uncharacterized protein</fullName>
    </submittedName>
</protein>
<sequence length="104" mass="11675">MAKKAVEKEVVVKETKVKAEPVVVATQELQLELNDRKVLNIHPHAKRVVVENLLGGDLYVSGESTQFNQEHVLPVGETKEFTGINYIYVGCFSRPVFKVTHLSE</sequence>
<dbReference type="Proteomes" id="UP001307168">
    <property type="component" value="Unassembled WGS sequence"/>
</dbReference>
<comment type="caution">
    <text evidence="1">The sequence shown here is derived from an EMBL/GenBank/DDBJ whole genome shotgun (WGS) entry which is preliminary data.</text>
</comment>
<gene>
    <name evidence="1" type="ORF">P4706_27875</name>
</gene>
<reference evidence="1 2" key="1">
    <citation type="submission" date="2023-03" db="EMBL/GenBank/DDBJ databases">
        <title>Bacillus Genome Sequencing.</title>
        <authorList>
            <person name="Dunlap C."/>
        </authorList>
    </citation>
    <scope>NUCLEOTIDE SEQUENCE [LARGE SCALE GENOMIC DNA]</scope>
    <source>
        <strain evidence="1 2">B-41290</strain>
    </source>
</reference>
<proteinExistence type="predicted"/>
<evidence type="ECO:0000313" key="1">
    <source>
        <dbReference type="EMBL" id="MEC0276812.1"/>
    </source>
</evidence>
<dbReference type="RefSeq" id="WP_367408353.1">
    <property type="nucleotide sequence ID" value="NZ_JARNBH010000042.1"/>
</dbReference>
<accession>A0AAW9NP06</accession>
<evidence type="ECO:0000313" key="2">
    <source>
        <dbReference type="Proteomes" id="UP001307168"/>
    </source>
</evidence>
<keyword evidence="2" id="KW-1185">Reference proteome</keyword>
<organism evidence="1 2">
    <name type="scientific">Peribacillus castrilensis</name>
    <dbReference type="NCBI Taxonomy" id="2897690"/>
    <lineage>
        <taxon>Bacteria</taxon>
        <taxon>Bacillati</taxon>
        <taxon>Bacillota</taxon>
        <taxon>Bacilli</taxon>
        <taxon>Bacillales</taxon>
        <taxon>Bacillaceae</taxon>
        <taxon>Peribacillus</taxon>
    </lineage>
</organism>
<dbReference type="AlphaFoldDB" id="A0AAW9NP06"/>
<dbReference type="EMBL" id="JARNBH010000042">
    <property type="protein sequence ID" value="MEC0276812.1"/>
    <property type="molecule type" value="Genomic_DNA"/>
</dbReference>
<name>A0AAW9NP06_9BACI</name>